<feature type="transmembrane region" description="Helical" evidence="9">
    <location>
        <begin position="353"/>
        <end position="376"/>
    </location>
</feature>
<keyword evidence="7 9" id="KW-1133">Transmembrane helix</keyword>
<dbReference type="AlphaFoldDB" id="A0AA38IXG0"/>
<accession>A0AA38IXG0</accession>
<evidence type="ECO:0000256" key="1">
    <source>
        <dbReference type="ARBA" id="ARBA00004651"/>
    </source>
</evidence>
<dbReference type="GO" id="GO:0005886">
    <property type="term" value="C:plasma membrane"/>
    <property type="evidence" value="ECO:0007669"/>
    <property type="project" value="UniProtKB-SubCell"/>
</dbReference>
<dbReference type="SUPFAM" id="SSF56784">
    <property type="entry name" value="HAD-like"/>
    <property type="match status" value="1"/>
</dbReference>
<dbReference type="GO" id="GO:0006883">
    <property type="term" value="P:intracellular sodium ion homeostasis"/>
    <property type="evidence" value="ECO:0007669"/>
    <property type="project" value="TreeGrafter"/>
</dbReference>
<dbReference type="Gene3D" id="1.20.1110.10">
    <property type="entry name" value="Calcium-transporting ATPase, transmembrane domain"/>
    <property type="match status" value="1"/>
</dbReference>
<dbReference type="GO" id="GO:1902600">
    <property type="term" value="P:proton transmembrane transport"/>
    <property type="evidence" value="ECO:0007669"/>
    <property type="project" value="TreeGrafter"/>
</dbReference>
<comment type="subcellular location">
    <subcellularLocation>
        <location evidence="1">Cell membrane</location>
        <topology evidence="1">Multi-pass membrane protein</topology>
    </subcellularLocation>
</comment>
<feature type="transmembrane region" description="Helical" evidence="9">
    <location>
        <begin position="412"/>
        <end position="435"/>
    </location>
</feature>
<dbReference type="Gene3D" id="3.40.50.1000">
    <property type="entry name" value="HAD superfamily/HAD-like"/>
    <property type="match status" value="1"/>
</dbReference>
<dbReference type="GO" id="GO:0036376">
    <property type="term" value="P:sodium ion export across plasma membrane"/>
    <property type="evidence" value="ECO:0007669"/>
    <property type="project" value="TreeGrafter"/>
</dbReference>
<evidence type="ECO:0000256" key="9">
    <source>
        <dbReference type="SAM" id="Phobius"/>
    </source>
</evidence>
<dbReference type="EMBL" id="JALNTZ010000001">
    <property type="protein sequence ID" value="KAJ3665432.1"/>
    <property type="molecule type" value="Genomic_DNA"/>
</dbReference>
<evidence type="ECO:0000256" key="2">
    <source>
        <dbReference type="ARBA" id="ARBA00022475"/>
    </source>
</evidence>
<dbReference type="NCBIfam" id="TIGR01494">
    <property type="entry name" value="ATPase_P-type"/>
    <property type="match status" value="1"/>
</dbReference>
<keyword evidence="3 9" id="KW-0812">Transmembrane</keyword>
<dbReference type="Pfam" id="PF13246">
    <property type="entry name" value="Cation_ATPase"/>
    <property type="match status" value="1"/>
</dbReference>
<dbReference type="GO" id="GO:0030007">
    <property type="term" value="P:intracellular potassium ion homeostasis"/>
    <property type="evidence" value="ECO:0007669"/>
    <property type="project" value="TreeGrafter"/>
</dbReference>
<keyword evidence="2" id="KW-1003">Cell membrane</keyword>
<gene>
    <name evidence="11" type="ORF">Zmor_000928</name>
</gene>
<proteinExistence type="predicted"/>
<dbReference type="PRINTS" id="PR00119">
    <property type="entry name" value="CATATPASE"/>
</dbReference>
<keyword evidence="4" id="KW-0547">Nucleotide-binding</keyword>
<keyword evidence="5" id="KW-0067">ATP-binding</keyword>
<dbReference type="InterPro" id="IPR023214">
    <property type="entry name" value="HAD_sf"/>
</dbReference>
<dbReference type="Proteomes" id="UP001168821">
    <property type="component" value="Unassembled WGS sequence"/>
</dbReference>
<name>A0AA38IXG0_9CUCU</name>
<keyword evidence="8 9" id="KW-0472">Membrane</keyword>
<dbReference type="InterPro" id="IPR023299">
    <property type="entry name" value="ATPase_P-typ_cyto_dom_N"/>
</dbReference>
<keyword evidence="12" id="KW-1185">Reference proteome</keyword>
<dbReference type="GO" id="GO:0005391">
    <property type="term" value="F:P-type sodium:potassium-exchanging transporter activity"/>
    <property type="evidence" value="ECO:0007669"/>
    <property type="project" value="TreeGrafter"/>
</dbReference>
<dbReference type="GO" id="GO:0016887">
    <property type="term" value="F:ATP hydrolysis activity"/>
    <property type="evidence" value="ECO:0007669"/>
    <property type="project" value="InterPro"/>
</dbReference>
<evidence type="ECO:0000256" key="3">
    <source>
        <dbReference type="ARBA" id="ARBA00022692"/>
    </source>
</evidence>
<dbReference type="PANTHER" id="PTHR43294">
    <property type="entry name" value="SODIUM/POTASSIUM-TRANSPORTING ATPASE SUBUNIT ALPHA"/>
    <property type="match status" value="1"/>
</dbReference>
<evidence type="ECO:0000259" key="10">
    <source>
        <dbReference type="Pfam" id="PF00689"/>
    </source>
</evidence>
<dbReference type="InterPro" id="IPR001757">
    <property type="entry name" value="P_typ_ATPase"/>
</dbReference>
<comment type="caution">
    <text evidence="11">The sequence shown here is derived from an EMBL/GenBank/DDBJ whole genome shotgun (WGS) entry which is preliminary data.</text>
</comment>
<organism evidence="11 12">
    <name type="scientific">Zophobas morio</name>
    <dbReference type="NCBI Taxonomy" id="2755281"/>
    <lineage>
        <taxon>Eukaryota</taxon>
        <taxon>Metazoa</taxon>
        <taxon>Ecdysozoa</taxon>
        <taxon>Arthropoda</taxon>
        <taxon>Hexapoda</taxon>
        <taxon>Insecta</taxon>
        <taxon>Pterygota</taxon>
        <taxon>Neoptera</taxon>
        <taxon>Endopterygota</taxon>
        <taxon>Coleoptera</taxon>
        <taxon>Polyphaga</taxon>
        <taxon>Cucujiformia</taxon>
        <taxon>Tenebrionidae</taxon>
        <taxon>Zophobas</taxon>
    </lineage>
</organism>
<protein>
    <recommendedName>
        <fullName evidence="10">Cation-transporting P-type ATPase C-terminal domain-containing protein</fullName>
    </recommendedName>
</protein>
<evidence type="ECO:0000256" key="5">
    <source>
        <dbReference type="ARBA" id="ARBA00022840"/>
    </source>
</evidence>
<dbReference type="InterPro" id="IPR050510">
    <property type="entry name" value="Cation_transp_ATPase_P-type"/>
</dbReference>
<dbReference type="PANTHER" id="PTHR43294:SF13">
    <property type="entry name" value="SODIUM_POTASSIUM-TRANSPORTING ATPASE SUBUNIT ALPHA"/>
    <property type="match status" value="1"/>
</dbReference>
<dbReference type="PRINTS" id="PR00121">
    <property type="entry name" value="NAKATPASE"/>
</dbReference>
<evidence type="ECO:0000313" key="11">
    <source>
        <dbReference type="EMBL" id="KAJ3665432.1"/>
    </source>
</evidence>
<dbReference type="FunFam" id="1.20.1110.10:FF:000095">
    <property type="entry name" value="Sodium/potassium-transporting ATPase subunit alpha-1"/>
    <property type="match status" value="1"/>
</dbReference>
<evidence type="ECO:0000256" key="8">
    <source>
        <dbReference type="ARBA" id="ARBA00023136"/>
    </source>
</evidence>
<reference evidence="11" key="1">
    <citation type="journal article" date="2023" name="G3 (Bethesda)">
        <title>Whole genome assemblies of Zophobas morio and Tenebrio molitor.</title>
        <authorList>
            <person name="Kaur S."/>
            <person name="Stinson S.A."/>
            <person name="diCenzo G.C."/>
        </authorList>
    </citation>
    <scope>NUCLEOTIDE SEQUENCE</scope>
    <source>
        <strain evidence="11">QUZm001</strain>
    </source>
</reference>
<dbReference type="Gene3D" id="3.40.1110.10">
    <property type="entry name" value="Calcium-transporting ATPase, cytoplasmic domain N"/>
    <property type="match status" value="1"/>
</dbReference>
<keyword evidence="6" id="KW-1278">Translocase</keyword>
<evidence type="ECO:0000313" key="12">
    <source>
        <dbReference type="Proteomes" id="UP001168821"/>
    </source>
</evidence>
<dbReference type="GO" id="GO:0005524">
    <property type="term" value="F:ATP binding"/>
    <property type="evidence" value="ECO:0007669"/>
    <property type="project" value="UniProtKB-KW"/>
</dbReference>
<dbReference type="Pfam" id="PF00689">
    <property type="entry name" value="Cation_ATPase_C"/>
    <property type="match status" value="1"/>
</dbReference>
<evidence type="ECO:0000256" key="6">
    <source>
        <dbReference type="ARBA" id="ARBA00022967"/>
    </source>
</evidence>
<dbReference type="InterPro" id="IPR006068">
    <property type="entry name" value="ATPase_P-typ_cation-transptr_C"/>
</dbReference>
<dbReference type="GO" id="GO:1990573">
    <property type="term" value="P:potassium ion import across plasma membrane"/>
    <property type="evidence" value="ECO:0007669"/>
    <property type="project" value="TreeGrafter"/>
</dbReference>
<dbReference type="InterPro" id="IPR036412">
    <property type="entry name" value="HAD-like_sf"/>
</dbReference>
<evidence type="ECO:0000256" key="7">
    <source>
        <dbReference type="ARBA" id="ARBA00022989"/>
    </source>
</evidence>
<feature type="domain" description="Cation-transporting P-type ATPase C-terminal" evidence="10">
    <location>
        <begin position="362"/>
        <end position="456"/>
    </location>
</feature>
<dbReference type="FunFam" id="3.40.50.1000:FF:000083">
    <property type="entry name" value="Sodium/potassium-transporting ATPase subunit alpha"/>
    <property type="match status" value="1"/>
</dbReference>
<evidence type="ECO:0000256" key="4">
    <source>
        <dbReference type="ARBA" id="ARBA00022741"/>
    </source>
</evidence>
<sequence>MKRTFRGDASEGAILKYVEAVQFLSHDFKQKNPKLVEVPFSSATKYQTSVHAVKNGKCLVVMKGAPEVVLERCSSILLNEKTTPITKELLEACNKACLEFAEMGERVLGFCDLELGKEYTHKFSFTAEPANFPQRGLRFLGFVSMIDPPRPQVPDAIIKCKEAGIKVTMVTGDHPITAKAIARKVGIITDTTILEFKHVKALRKIPSVYGGIARKYSNILEKPGALVIHGSVLKDLMDEELDTILFHHPEIVFARTSPTQKLQIVEGYQRLGEIVAVTGDGVNDAPALKKADTGIAMGITGTEVSQQAADILLLDDNFASIILGIEEGRRIFDNLKKSITYTLASNVPEIVPFLSYSFVGIPLPLGVIAILCIDLLTDMMPAISLAYEKAERDIMLRPPRNPLRDRLVNRKLYFLAYGNLGMLETLGLFLVYFLVMAEHGFLPSTLFGKQVHTFVFYFPSEYEEIGLSFPSVCRPDFYWTDNLRKY</sequence>